<dbReference type="EMBL" id="KB468124">
    <property type="protein sequence ID" value="PCH42322.1"/>
    <property type="molecule type" value="Genomic_DNA"/>
</dbReference>
<sequence>MSAPAETASFTDPALLAARRCPRRPCCQRARPCGPSPIPNCALVLGATPQLRHLVTCPRFSPQLRRAPRRASPRQRRRPARIGRDRPHADWNRSSPVANPPYPTASTHLICALIPAHRQLRNESKTRPSDDRTHPRTASAACPPLRALMSVALEAFAMRAHKLVIAHPP</sequence>
<feature type="compositionally biased region" description="Basic and acidic residues" evidence="1">
    <location>
        <begin position="82"/>
        <end position="91"/>
    </location>
</feature>
<accession>A0A2H3JJG4</accession>
<name>A0A2H3JJG4_WOLCO</name>
<evidence type="ECO:0000256" key="1">
    <source>
        <dbReference type="SAM" id="MobiDB-lite"/>
    </source>
</evidence>
<evidence type="ECO:0000313" key="3">
    <source>
        <dbReference type="Proteomes" id="UP000218811"/>
    </source>
</evidence>
<dbReference type="Proteomes" id="UP000218811">
    <property type="component" value="Unassembled WGS sequence"/>
</dbReference>
<reference evidence="2 3" key="1">
    <citation type="journal article" date="2012" name="Science">
        <title>The Paleozoic origin of enzymatic lignin decomposition reconstructed from 31 fungal genomes.</title>
        <authorList>
            <person name="Floudas D."/>
            <person name="Binder M."/>
            <person name="Riley R."/>
            <person name="Barry K."/>
            <person name="Blanchette R.A."/>
            <person name="Henrissat B."/>
            <person name="Martinez A.T."/>
            <person name="Otillar R."/>
            <person name="Spatafora J.W."/>
            <person name="Yadav J.S."/>
            <person name="Aerts A."/>
            <person name="Benoit I."/>
            <person name="Boyd A."/>
            <person name="Carlson A."/>
            <person name="Copeland A."/>
            <person name="Coutinho P.M."/>
            <person name="de Vries R.P."/>
            <person name="Ferreira P."/>
            <person name="Findley K."/>
            <person name="Foster B."/>
            <person name="Gaskell J."/>
            <person name="Glotzer D."/>
            <person name="Gorecki P."/>
            <person name="Heitman J."/>
            <person name="Hesse C."/>
            <person name="Hori C."/>
            <person name="Igarashi K."/>
            <person name="Jurgens J.A."/>
            <person name="Kallen N."/>
            <person name="Kersten P."/>
            <person name="Kohler A."/>
            <person name="Kuees U."/>
            <person name="Kumar T.K.A."/>
            <person name="Kuo A."/>
            <person name="LaButti K."/>
            <person name="Larrondo L.F."/>
            <person name="Lindquist E."/>
            <person name="Ling A."/>
            <person name="Lombard V."/>
            <person name="Lucas S."/>
            <person name="Lundell T."/>
            <person name="Martin R."/>
            <person name="McLaughlin D.J."/>
            <person name="Morgenstern I."/>
            <person name="Morin E."/>
            <person name="Murat C."/>
            <person name="Nagy L.G."/>
            <person name="Nolan M."/>
            <person name="Ohm R.A."/>
            <person name="Patyshakuliyeva A."/>
            <person name="Rokas A."/>
            <person name="Ruiz-Duenas F.J."/>
            <person name="Sabat G."/>
            <person name="Salamov A."/>
            <person name="Samejima M."/>
            <person name="Schmutz J."/>
            <person name="Slot J.C."/>
            <person name="St John F."/>
            <person name="Stenlid J."/>
            <person name="Sun H."/>
            <person name="Sun S."/>
            <person name="Syed K."/>
            <person name="Tsang A."/>
            <person name="Wiebenga A."/>
            <person name="Young D."/>
            <person name="Pisabarro A."/>
            <person name="Eastwood D.C."/>
            <person name="Martin F."/>
            <person name="Cullen D."/>
            <person name="Grigoriev I.V."/>
            <person name="Hibbett D.S."/>
        </authorList>
    </citation>
    <scope>NUCLEOTIDE SEQUENCE [LARGE SCALE GENOMIC DNA]</scope>
    <source>
        <strain evidence="2 3">MD-104</strain>
    </source>
</reference>
<organism evidence="2 3">
    <name type="scientific">Wolfiporia cocos (strain MD-104)</name>
    <name type="common">Brown rot fungus</name>
    <dbReference type="NCBI Taxonomy" id="742152"/>
    <lineage>
        <taxon>Eukaryota</taxon>
        <taxon>Fungi</taxon>
        <taxon>Dikarya</taxon>
        <taxon>Basidiomycota</taxon>
        <taxon>Agaricomycotina</taxon>
        <taxon>Agaricomycetes</taxon>
        <taxon>Polyporales</taxon>
        <taxon>Phaeolaceae</taxon>
        <taxon>Wolfiporia</taxon>
    </lineage>
</organism>
<feature type="compositionally biased region" description="Basic residues" evidence="1">
    <location>
        <begin position="66"/>
        <end position="81"/>
    </location>
</feature>
<gene>
    <name evidence="2" type="ORF">WOLCODRAFT_152348</name>
</gene>
<dbReference type="AlphaFoldDB" id="A0A2H3JJG4"/>
<feature type="compositionally biased region" description="Basic and acidic residues" evidence="1">
    <location>
        <begin position="120"/>
        <end position="134"/>
    </location>
</feature>
<feature type="region of interest" description="Disordered" evidence="1">
    <location>
        <begin position="62"/>
        <end position="99"/>
    </location>
</feature>
<evidence type="ECO:0000313" key="2">
    <source>
        <dbReference type="EMBL" id="PCH42322.1"/>
    </source>
</evidence>
<proteinExistence type="predicted"/>
<protein>
    <submittedName>
        <fullName evidence="2">Uncharacterized protein</fullName>
    </submittedName>
</protein>
<feature type="region of interest" description="Disordered" evidence="1">
    <location>
        <begin position="120"/>
        <end position="141"/>
    </location>
</feature>
<keyword evidence="3" id="KW-1185">Reference proteome</keyword>